<evidence type="ECO:0000256" key="7">
    <source>
        <dbReference type="ARBA" id="ARBA00023146"/>
    </source>
</evidence>
<sequence>GMFSFESVHQRSGSWNSWREKKIMTEEQKDVSPPLAEEGEKPKTAKQLEKEAKKAAKMAKFNEKKAKKETAPKKEGEPKEKSKKVEEKKVVTYDIDTPIGEKKNIEVEMPAAYSPMFVEAAWYEWWKKQGFFKPEYGTDLSKPNPKGNFVMVIPPPNVTGSLHLGHALTNSLEDAICRWHRMKGRTVLWVPGCDHAGIATQVVVEKKLKREEGKSRHDYGREAFIKKIYEWKEEKGGRIYHQLERLGSSLDWDRACFTMDEGPKEAVKEAFVRLHDDGTIYRSNRLVNWSCTLKSAISDIEVDKKELTGRTELPVPGYKEKVEFGVLVSFAYKVEGSDEKIIVATTRIETMLGDTAVAVHPQDERFGY</sequence>
<dbReference type="GO" id="GO:0006438">
    <property type="term" value="P:valyl-tRNA aminoacylation"/>
    <property type="evidence" value="ECO:0007669"/>
    <property type="project" value="InterPro"/>
</dbReference>
<keyword evidence="13" id="KW-1185">Reference proteome</keyword>
<evidence type="ECO:0000313" key="13">
    <source>
        <dbReference type="Proteomes" id="UP001497623"/>
    </source>
</evidence>
<dbReference type="InterPro" id="IPR002300">
    <property type="entry name" value="aa-tRNA-synth_Ia"/>
</dbReference>
<dbReference type="AlphaFoldDB" id="A0AAV2R0J2"/>
<dbReference type="GO" id="GO:0002161">
    <property type="term" value="F:aminoacyl-tRNA deacylase activity"/>
    <property type="evidence" value="ECO:0007669"/>
    <property type="project" value="InterPro"/>
</dbReference>
<accession>A0AAV2R0J2</accession>
<dbReference type="Gene3D" id="3.90.740.10">
    <property type="entry name" value="Valyl/Leucyl/Isoleucyl-tRNA synthetase, editing domain"/>
    <property type="match status" value="1"/>
</dbReference>
<gene>
    <name evidence="12" type="ORF">MNOR_LOCUS17713</name>
</gene>
<organism evidence="12 13">
    <name type="scientific">Meganyctiphanes norvegica</name>
    <name type="common">Northern krill</name>
    <name type="synonym">Thysanopoda norvegica</name>
    <dbReference type="NCBI Taxonomy" id="48144"/>
    <lineage>
        <taxon>Eukaryota</taxon>
        <taxon>Metazoa</taxon>
        <taxon>Ecdysozoa</taxon>
        <taxon>Arthropoda</taxon>
        <taxon>Crustacea</taxon>
        <taxon>Multicrustacea</taxon>
        <taxon>Malacostraca</taxon>
        <taxon>Eumalacostraca</taxon>
        <taxon>Eucarida</taxon>
        <taxon>Euphausiacea</taxon>
        <taxon>Euphausiidae</taxon>
        <taxon>Meganyctiphanes</taxon>
    </lineage>
</organism>
<dbReference type="GO" id="GO:0005829">
    <property type="term" value="C:cytosol"/>
    <property type="evidence" value="ECO:0007669"/>
    <property type="project" value="TreeGrafter"/>
</dbReference>
<name>A0AAV2R0J2_MEGNR</name>
<dbReference type="SUPFAM" id="SSF52374">
    <property type="entry name" value="Nucleotidylyl transferase"/>
    <property type="match status" value="1"/>
</dbReference>
<dbReference type="SUPFAM" id="SSF50677">
    <property type="entry name" value="ValRS/IleRS/LeuRS editing domain"/>
    <property type="match status" value="1"/>
</dbReference>
<evidence type="ECO:0000259" key="11">
    <source>
        <dbReference type="Pfam" id="PF00133"/>
    </source>
</evidence>
<dbReference type="InterPro" id="IPR009008">
    <property type="entry name" value="Val/Leu/Ile-tRNA-synth_edit"/>
</dbReference>
<keyword evidence="5" id="KW-0067">ATP-binding</keyword>
<dbReference type="Proteomes" id="UP001497623">
    <property type="component" value="Unassembled WGS sequence"/>
</dbReference>
<evidence type="ECO:0000313" key="12">
    <source>
        <dbReference type="EMBL" id="CAL4104103.1"/>
    </source>
</evidence>
<feature type="compositionally biased region" description="Basic and acidic residues" evidence="10">
    <location>
        <begin position="38"/>
        <end position="86"/>
    </location>
</feature>
<feature type="non-terminal residue" evidence="12">
    <location>
        <position position="1"/>
    </location>
</feature>
<dbReference type="FunFam" id="3.40.50.620:FF:000020">
    <property type="entry name" value="Valine--tRNA ligase, mitochondrial"/>
    <property type="match status" value="1"/>
</dbReference>
<dbReference type="PROSITE" id="PS00178">
    <property type="entry name" value="AA_TRNA_LIGASE_I"/>
    <property type="match status" value="1"/>
</dbReference>
<dbReference type="Pfam" id="PF00133">
    <property type="entry name" value="tRNA-synt_1"/>
    <property type="match status" value="1"/>
</dbReference>
<protein>
    <recommendedName>
        <fullName evidence="2">valine--tRNA ligase</fullName>
        <ecNumber evidence="2">6.1.1.9</ecNumber>
    </recommendedName>
    <alternativeName>
        <fullName evidence="8">Valyl-tRNA synthetase</fullName>
    </alternativeName>
</protein>
<proteinExistence type="inferred from homology"/>
<keyword evidence="4" id="KW-0547">Nucleotide-binding</keyword>
<feature type="compositionally biased region" description="Basic and acidic residues" evidence="10">
    <location>
        <begin position="18"/>
        <end position="30"/>
    </location>
</feature>
<dbReference type="GO" id="GO:0005524">
    <property type="term" value="F:ATP binding"/>
    <property type="evidence" value="ECO:0007669"/>
    <property type="project" value="UniProtKB-KW"/>
</dbReference>
<feature type="non-terminal residue" evidence="12">
    <location>
        <position position="368"/>
    </location>
</feature>
<keyword evidence="6" id="KW-0648">Protein biosynthesis</keyword>
<comment type="similarity">
    <text evidence="1">Belongs to the class-I aminoacyl-tRNA synthetase family.</text>
</comment>
<evidence type="ECO:0000256" key="1">
    <source>
        <dbReference type="ARBA" id="ARBA00005594"/>
    </source>
</evidence>
<reference evidence="12 13" key="1">
    <citation type="submission" date="2024-05" db="EMBL/GenBank/DDBJ databases">
        <authorList>
            <person name="Wallberg A."/>
        </authorList>
    </citation>
    <scope>NUCLEOTIDE SEQUENCE [LARGE SCALE GENOMIC DNA]</scope>
</reference>
<dbReference type="EMBL" id="CAXKWB010012295">
    <property type="protein sequence ID" value="CAL4104103.1"/>
    <property type="molecule type" value="Genomic_DNA"/>
</dbReference>
<dbReference type="EC" id="6.1.1.9" evidence="2"/>
<evidence type="ECO:0000256" key="6">
    <source>
        <dbReference type="ARBA" id="ARBA00022917"/>
    </source>
</evidence>
<evidence type="ECO:0000256" key="2">
    <source>
        <dbReference type="ARBA" id="ARBA00013169"/>
    </source>
</evidence>
<dbReference type="PANTHER" id="PTHR11946:SF109">
    <property type="entry name" value="VALINE--TRNA LIGASE"/>
    <property type="match status" value="1"/>
</dbReference>
<keyword evidence="7" id="KW-0030">Aminoacyl-tRNA synthetase</keyword>
<feature type="region of interest" description="Disordered" evidence="10">
    <location>
        <begin position="1"/>
        <end position="86"/>
    </location>
</feature>
<dbReference type="Gene3D" id="3.40.50.620">
    <property type="entry name" value="HUPs"/>
    <property type="match status" value="1"/>
</dbReference>
<evidence type="ECO:0000256" key="9">
    <source>
        <dbReference type="ARBA" id="ARBA00047552"/>
    </source>
</evidence>
<dbReference type="GO" id="GO:0004832">
    <property type="term" value="F:valine-tRNA ligase activity"/>
    <property type="evidence" value="ECO:0007669"/>
    <property type="project" value="UniProtKB-EC"/>
</dbReference>
<comment type="caution">
    <text evidence="12">The sequence shown here is derived from an EMBL/GenBank/DDBJ whole genome shotgun (WGS) entry which is preliminary data.</text>
</comment>
<evidence type="ECO:0000256" key="8">
    <source>
        <dbReference type="ARBA" id="ARBA00029936"/>
    </source>
</evidence>
<evidence type="ECO:0000256" key="5">
    <source>
        <dbReference type="ARBA" id="ARBA00022840"/>
    </source>
</evidence>
<dbReference type="FunFam" id="3.90.740.10:FF:000008">
    <property type="entry name" value="Valine--tRNA ligase, mitochondrial"/>
    <property type="match status" value="1"/>
</dbReference>
<evidence type="ECO:0000256" key="10">
    <source>
        <dbReference type="SAM" id="MobiDB-lite"/>
    </source>
</evidence>
<evidence type="ECO:0000256" key="3">
    <source>
        <dbReference type="ARBA" id="ARBA00022598"/>
    </source>
</evidence>
<dbReference type="InterPro" id="IPR002303">
    <property type="entry name" value="Valyl-tRNA_ligase"/>
</dbReference>
<comment type="catalytic activity">
    <reaction evidence="9">
        <text>tRNA(Val) + L-valine + ATP = L-valyl-tRNA(Val) + AMP + diphosphate</text>
        <dbReference type="Rhea" id="RHEA:10704"/>
        <dbReference type="Rhea" id="RHEA-COMP:9672"/>
        <dbReference type="Rhea" id="RHEA-COMP:9708"/>
        <dbReference type="ChEBI" id="CHEBI:30616"/>
        <dbReference type="ChEBI" id="CHEBI:33019"/>
        <dbReference type="ChEBI" id="CHEBI:57762"/>
        <dbReference type="ChEBI" id="CHEBI:78442"/>
        <dbReference type="ChEBI" id="CHEBI:78537"/>
        <dbReference type="ChEBI" id="CHEBI:456215"/>
        <dbReference type="EC" id="6.1.1.9"/>
    </reaction>
</comment>
<dbReference type="PRINTS" id="PR00986">
    <property type="entry name" value="TRNASYNTHVAL"/>
</dbReference>
<keyword evidence="3" id="KW-0436">Ligase</keyword>
<dbReference type="PANTHER" id="PTHR11946">
    <property type="entry name" value="VALYL-TRNA SYNTHETASES"/>
    <property type="match status" value="1"/>
</dbReference>
<dbReference type="InterPro" id="IPR001412">
    <property type="entry name" value="aa-tRNA-synth_I_CS"/>
</dbReference>
<dbReference type="InterPro" id="IPR014729">
    <property type="entry name" value="Rossmann-like_a/b/a_fold"/>
</dbReference>
<feature type="domain" description="Aminoacyl-tRNA synthetase class Ia" evidence="11">
    <location>
        <begin position="122"/>
        <end position="308"/>
    </location>
</feature>
<evidence type="ECO:0000256" key="4">
    <source>
        <dbReference type="ARBA" id="ARBA00022741"/>
    </source>
</evidence>